<evidence type="ECO:0000313" key="2">
    <source>
        <dbReference type="Proteomes" id="UP001139286"/>
    </source>
</evidence>
<comment type="caution">
    <text evidence="1">The sequence shown here is derived from an EMBL/GenBank/DDBJ whole genome shotgun (WGS) entry which is preliminary data.</text>
</comment>
<dbReference type="RefSeq" id="WP_226696134.1">
    <property type="nucleotide sequence ID" value="NZ_JAJAPX010000004.1"/>
</dbReference>
<dbReference type="EMBL" id="JAJAPX010000004">
    <property type="protein sequence ID" value="MCB4808733.1"/>
    <property type="molecule type" value="Genomic_DNA"/>
</dbReference>
<sequence length="330" mass="39451">MIDNELNPCYILFCHYGNSDYLYYTLKQAKLTNPGSHVVLLGDNENEHIAKKAKVEHYHFKDFYTTNEIKTFDKVYKHVAGVKHGKEFWTNFVFKRWFYIHGFVKEKNINSFWHFDSDNLILTNLKNQEFKFVGYDCTEQCNGKCINGFVSSFKVIDGYVKKINELFQDENYLNIQRKDFKKHPNYAFTEMRAYTAYKNQENVNSIRLNTIKNNESFDDCICMNHGYDTYNEPLKNQFLKKIYFNKQGEFFCYHKESSSYIKMMSLNLSWVPTKLFKLVCNTFKKYFLKKHKYNANTYILLNIYKANSLRTCILSPIPKPIKKRIKGWLK</sequence>
<organism evidence="1 2">
    <name type="scientific">Neotamlana sargassicola</name>
    <dbReference type="NCBI Taxonomy" id="2883125"/>
    <lineage>
        <taxon>Bacteria</taxon>
        <taxon>Pseudomonadati</taxon>
        <taxon>Bacteroidota</taxon>
        <taxon>Flavobacteriia</taxon>
        <taxon>Flavobacteriales</taxon>
        <taxon>Flavobacteriaceae</taxon>
        <taxon>Neotamlana</taxon>
    </lineage>
</organism>
<evidence type="ECO:0000313" key="1">
    <source>
        <dbReference type="EMBL" id="MCB4808733.1"/>
    </source>
</evidence>
<accession>A0A9X1I791</accession>
<gene>
    <name evidence="1" type="ORF">LG651_10770</name>
</gene>
<reference evidence="1" key="1">
    <citation type="submission" date="2021-10" db="EMBL/GenBank/DDBJ databases">
        <title>Tamlana sargassums sp. nov., and Tamlana laminarinivorans sp. nov., two new bacteria isolated from the brown alga.</title>
        <authorList>
            <person name="Li J."/>
        </authorList>
    </citation>
    <scope>NUCLEOTIDE SEQUENCE</scope>
    <source>
        <strain evidence="1">62-3</strain>
    </source>
</reference>
<name>A0A9X1I791_9FLAO</name>
<keyword evidence="2" id="KW-1185">Reference proteome</keyword>
<dbReference type="Proteomes" id="UP001139286">
    <property type="component" value="Unassembled WGS sequence"/>
</dbReference>
<proteinExistence type="predicted"/>
<protein>
    <submittedName>
        <fullName evidence="1">Uncharacterized protein</fullName>
    </submittedName>
</protein>
<dbReference type="AlphaFoldDB" id="A0A9X1I791"/>